<comment type="similarity">
    <text evidence="1">Belongs to the paxM FAD-dependent monooxygenase family.</text>
</comment>
<evidence type="ECO:0000313" key="8">
    <source>
        <dbReference type="Proteomes" id="UP000799750"/>
    </source>
</evidence>
<keyword evidence="3" id="KW-0274">FAD</keyword>
<keyword evidence="2" id="KW-0285">Flavoprotein</keyword>
<evidence type="ECO:0000256" key="4">
    <source>
        <dbReference type="ARBA" id="ARBA00023002"/>
    </source>
</evidence>
<keyword evidence="4" id="KW-0560">Oxidoreductase</keyword>
<evidence type="ECO:0000256" key="3">
    <source>
        <dbReference type="ARBA" id="ARBA00022827"/>
    </source>
</evidence>
<evidence type="ECO:0000259" key="6">
    <source>
        <dbReference type="Pfam" id="PF01494"/>
    </source>
</evidence>
<feature type="domain" description="FAD-binding" evidence="6">
    <location>
        <begin position="8"/>
        <end position="332"/>
    </location>
</feature>
<dbReference type="OrthoDB" id="16820at2759"/>
<dbReference type="InterPro" id="IPR036188">
    <property type="entry name" value="FAD/NAD-bd_sf"/>
</dbReference>
<dbReference type="Proteomes" id="UP000799750">
    <property type="component" value="Unassembled WGS sequence"/>
</dbReference>
<dbReference type="Gene3D" id="3.50.50.60">
    <property type="entry name" value="FAD/NAD(P)-binding domain"/>
    <property type="match status" value="1"/>
</dbReference>
<dbReference type="Pfam" id="PF01494">
    <property type="entry name" value="FAD_binding_3"/>
    <property type="match status" value="1"/>
</dbReference>
<evidence type="ECO:0000256" key="2">
    <source>
        <dbReference type="ARBA" id="ARBA00022630"/>
    </source>
</evidence>
<protein>
    <submittedName>
        <fullName evidence="7">FAD/NAD(P)-binding domain-containing protein</fullName>
    </submittedName>
</protein>
<dbReference type="PANTHER" id="PTHR13789:SF316">
    <property type="entry name" value="FAD-BINDING DOMAIN-CONTAINING PROTEIN"/>
    <property type="match status" value="1"/>
</dbReference>
<dbReference type="GO" id="GO:0071949">
    <property type="term" value="F:FAD binding"/>
    <property type="evidence" value="ECO:0007669"/>
    <property type="project" value="InterPro"/>
</dbReference>
<proteinExistence type="inferred from homology"/>
<gene>
    <name evidence="7" type="ORF">BU16DRAFT_135281</name>
</gene>
<dbReference type="EMBL" id="MU004196">
    <property type="protein sequence ID" value="KAF2490805.1"/>
    <property type="molecule type" value="Genomic_DNA"/>
</dbReference>
<organism evidence="7 8">
    <name type="scientific">Lophium mytilinum</name>
    <dbReference type="NCBI Taxonomy" id="390894"/>
    <lineage>
        <taxon>Eukaryota</taxon>
        <taxon>Fungi</taxon>
        <taxon>Dikarya</taxon>
        <taxon>Ascomycota</taxon>
        <taxon>Pezizomycotina</taxon>
        <taxon>Dothideomycetes</taxon>
        <taxon>Pleosporomycetidae</taxon>
        <taxon>Mytilinidiales</taxon>
        <taxon>Mytilinidiaceae</taxon>
        <taxon>Lophium</taxon>
    </lineage>
</organism>
<dbReference type="PRINTS" id="PR00420">
    <property type="entry name" value="RNGMNOXGNASE"/>
</dbReference>
<dbReference type="PANTHER" id="PTHR13789">
    <property type="entry name" value="MONOOXYGENASE"/>
    <property type="match status" value="1"/>
</dbReference>
<dbReference type="AlphaFoldDB" id="A0A6A6QEI0"/>
<keyword evidence="5" id="KW-0503">Monooxygenase</keyword>
<dbReference type="SUPFAM" id="SSF51905">
    <property type="entry name" value="FAD/NAD(P)-binding domain"/>
    <property type="match status" value="1"/>
</dbReference>
<sequence length="431" mass="47408">MLSAPPSRVAIIGAGLSGLTLAIALHRQGIACHLYELRDPTTSTSGALMLSPNALRILDTLGLYKQLSSQGYNFETIAFKNSEEVTTDRYYLGNEKLYQYKALRVYRQVLLTELRAMVDQLHIPVTYGLKFSHIISEDDNGVSFAFVDGSRASADILVGADGIHSTVRKYVAPGVEPKYSGQVAITCAIQKSKIIPEGVDYDMPVAIHGKHGAFVMAPQDIDGSEVLAGTQRAWPEQDRAGWDALLADKEKLLALFRTNIEDWPATAQTALNNVPENTLSIWPYYVVPKLERWYSPGKRVIILGDAAHAIPPTAGQGASQGFEDSFTLAAILPQLGANLPLDTALVYWKDMRQERVDKVIALTLQLNNSRLPQAEREKLEKDGKAWQSGDAGELGWLYNALVEEDVLAWVKTKTKVARTCPVDWITSKLVG</sequence>
<evidence type="ECO:0000256" key="1">
    <source>
        <dbReference type="ARBA" id="ARBA00007992"/>
    </source>
</evidence>
<dbReference type="InterPro" id="IPR050493">
    <property type="entry name" value="FAD-dep_Monooxygenase_BioMet"/>
</dbReference>
<name>A0A6A6QEI0_9PEZI</name>
<dbReference type="InterPro" id="IPR002938">
    <property type="entry name" value="FAD-bd"/>
</dbReference>
<accession>A0A6A6QEI0</accession>
<evidence type="ECO:0000313" key="7">
    <source>
        <dbReference type="EMBL" id="KAF2490805.1"/>
    </source>
</evidence>
<reference evidence="7" key="1">
    <citation type="journal article" date="2020" name="Stud. Mycol.">
        <title>101 Dothideomycetes genomes: a test case for predicting lifestyles and emergence of pathogens.</title>
        <authorList>
            <person name="Haridas S."/>
            <person name="Albert R."/>
            <person name="Binder M."/>
            <person name="Bloem J."/>
            <person name="Labutti K."/>
            <person name="Salamov A."/>
            <person name="Andreopoulos B."/>
            <person name="Baker S."/>
            <person name="Barry K."/>
            <person name="Bills G."/>
            <person name="Bluhm B."/>
            <person name="Cannon C."/>
            <person name="Castanera R."/>
            <person name="Culley D."/>
            <person name="Daum C."/>
            <person name="Ezra D."/>
            <person name="Gonzalez J."/>
            <person name="Henrissat B."/>
            <person name="Kuo A."/>
            <person name="Liang C."/>
            <person name="Lipzen A."/>
            <person name="Lutzoni F."/>
            <person name="Magnuson J."/>
            <person name="Mondo S."/>
            <person name="Nolan M."/>
            <person name="Ohm R."/>
            <person name="Pangilinan J."/>
            <person name="Park H.-J."/>
            <person name="Ramirez L."/>
            <person name="Alfaro M."/>
            <person name="Sun H."/>
            <person name="Tritt A."/>
            <person name="Yoshinaga Y."/>
            <person name="Zwiers L.-H."/>
            <person name="Turgeon B."/>
            <person name="Goodwin S."/>
            <person name="Spatafora J."/>
            <person name="Crous P."/>
            <person name="Grigoriev I."/>
        </authorList>
    </citation>
    <scope>NUCLEOTIDE SEQUENCE</scope>
    <source>
        <strain evidence="7">CBS 269.34</strain>
    </source>
</reference>
<evidence type="ECO:0000256" key="5">
    <source>
        <dbReference type="ARBA" id="ARBA00023033"/>
    </source>
</evidence>
<dbReference type="GO" id="GO:0004497">
    <property type="term" value="F:monooxygenase activity"/>
    <property type="evidence" value="ECO:0007669"/>
    <property type="project" value="UniProtKB-KW"/>
</dbReference>
<keyword evidence="8" id="KW-1185">Reference proteome</keyword>